<dbReference type="OrthoDB" id="194358at2759"/>
<dbReference type="Pfam" id="PF18738">
    <property type="entry name" value="HEPN_DZIP3"/>
    <property type="match status" value="1"/>
</dbReference>
<keyword evidence="7" id="KW-1185">Reference proteome</keyword>
<dbReference type="InterPro" id="IPR051165">
    <property type="entry name" value="Multifunctional_ANK_Repeat"/>
</dbReference>
<dbReference type="InterPro" id="IPR041249">
    <property type="entry name" value="HEPN_DZIP3"/>
</dbReference>
<dbReference type="PROSITE" id="PS50297">
    <property type="entry name" value="ANK_REP_REGION"/>
    <property type="match status" value="11"/>
</dbReference>
<sequence>MTTIVPPSRGFDKLPPVKEVSDGADVARIKYYRNVMAHAEKDELSNEDFNTMWICVSEAIIRLGGIAYKSKCEEVSQMNLNKDILGYIRQDLFEFREEICAQLKILTTETVKNRADISLLQAETSDIHNECSSQVANISLLSKNVVMQIRDLALELQRNEEETIPKNIRAQHKQYIDEWTTDDQIFVITNATKYVKSSLKYNNSIIVTGCSGNGKSSIIHHVALELHSKYGYEVIPFVTGPFDIINFRDPKKKQVFVVDDICGKEAISIRSVELWRDHLDKLEKIFNVLKIENDKKQDIVQPEFRKTPSPKILISCRLHIYRDLQFQLLKRFTRNECNLTLDDFRLLDNERILMMKQYLPVEMCDPWELEEFDFFPLICKLSKGKSSDEVKTLFTFPVDTIKDDLKRFISCQNKYQFCALGLCILFVDGFDPDWLKIEYSPFNKGKIQNIVDECKININLERPRKLLKQGFKTLESTYLRKRGHLYIMIHDKIHEIAAFLYGQDLTECFIKYAPMQFVCDHYRFESPETKEKENIIILPKYMRDEYINRVINDLKQGGIISAIRNKNLVIASFRAEIINILQQNLQLKAALIDPFTYTSYHKYNKYTTPLMEATIQGFLDLVEVLIDIKCNVNGINYLGKSPLFMACEGGHIAIAKLLLQNDANVCICDYKRMSLLHVSCFKGHVGIVRLLLSKRSKIVKKRKISIYDSTKAVEGDAAYNMYNRFIKQTVTVNVSQIDFQDYQGRSPLYFACKGGHTHIVKLLLELNADVTKCNKRGHSPLILACKGGYTNIVKLLLGKRANVNKQSMDGRTALHFACKRGSLLIVKILLENQANISQGGWSLQSPLYEACEGGQIEVVKLLLKKNADVNQCGKFGQTPLIVACKAGRQNITKVLLENEADIFKCDKFGKSPLYMACKTGNTDVVQTLLENGADVNQCDRRKQSPLFVACKEGFLDIVELLLKTKPSLDKRDVHGQAPLHIASEGGHTNIVKCLLNKGANVNQRGRAGQTPVYFACCKGHIDVAEVLLINRANVLLRNKYNRSPLHGACEMGHIQIARLLLENGAKVLNRDKFGTTLLHTACKGGHDELVKLLLRKNADVNQCDNNGQSALHIACKGNNRENDYLELNTCDERYREIVKVLLEMNADVTLCDNQGITPLSVAHVSENMEIVHLIQSKQ</sequence>
<feature type="repeat" description="ANK" evidence="3">
    <location>
        <begin position="875"/>
        <end position="907"/>
    </location>
</feature>
<dbReference type="Pfam" id="PF12796">
    <property type="entry name" value="Ank_2"/>
    <property type="match status" value="4"/>
</dbReference>
<gene>
    <name evidence="6" type="ORF">MCOR_55301</name>
</gene>
<feature type="repeat" description="ANK" evidence="3">
    <location>
        <begin position="908"/>
        <end position="940"/>
    </location>
</feature>
<feature type="repeat" description="ANK" evidence="3">
    <location>
        <begin position="1040"/>
        <end position="1072"/>
    </location>
</feature>
<feature type="repeat" description="ANK" evidence="3">
    <location>
        <begin position="1073"/>
        <end position="1105"/>
    </location>
</feature>
<evidence type="ECO:0000256" key="3">
    <source>
        <dbReference type="PROSITE-ProRule" id="PRU00023"/>
    </source>
</evidence>
<dbReference type="EMBL" id="CACVKT020009759">
    <property type="protein sequence ID" value="CAC5423324.1"/>
    <property type="molecule type" value="Genomic_DNA"/>
</dbReference>
<feature type="domain" description="DZIP3-like HEPN" evidence="4">
    <location>
        <begin position="3"/>
        <end position="83"/>
    </location>
</feature>
<feature type="repeat" description="ANK" evidence="3">
    <location>
        <begin position="776"/>
        <end position="808"/>
    </location>
</feature>
<evidence type="ECO:0000256" key="1">
    <source>
        <dbReference type="ARBA" id="ARBA00022737"/>
    </source>
</evidence>
<feature type="repeat" description="ANK" evidence="3">
    <location>
        <begin position="842"/>
        <end position="874"/>
    </location>
</feature>
<evidence type="ECO:0000259" key="4">
    <source>
        <dbReference type="Pfam" id="PF18738"/>
    </source>
</evidence>
<feature type="repeat" description="ANK" evidence="3">
    <location>
        <begin position="1106"/>
        <end position="1153"/>
    </location>
</feature>
<organism evidence="6 7">
    <name type="scientific">Mytilus coruscus</name>
    <name type="common">Sea mussel</name>
    <dbReference type="NCBI Taxonomy" id="42192"/>
    <lineage>
        <taxon>Eukaryota</taxon>
        <taxon>Metazoa</taxon>
        <taxon>Spiralia</taxon>
        <taxon>Lophotrochozoa</taxon>
        <taxon>Mollusca</taxon>
        <taxon>Bivalvia</taxon>
        <taxon>Autobranchia</taxon>
        <taxon>Pteriomorphia</taxon>
        <taxon>Mytilida</taxon>
        <taxon>Mytiloidea</taxon>
        <taxon>Mytilidae</taxon>
        <taxon>Mytilinae</taxon>
        <taxon>Mytilus</taxon>
    </lineage>
</organism>
<evidence type="ECO:0000313" key="6">
    <source>
        <dbReference type="EMBL" id="CAC5423324.1"/>
    </source>
</evidence>
<protein>
    <submittedName>
        <fullName evidence="6">Uncharacterized protein</fullName>
    </submittedName>
</protein>
<dbReference type="PRINTS" id="PR01415">
    <property type="entry name" value="ANKYRIN"/>
</dbReference>
<dbReference type="Pfam" id="PF20720">
    <property type="entry name" value="nSTAND3"/>
    <property type="match status" value="1"/>
</dbReference>
<dbReference type="InterPro" id="IPR027417">
    <property type="entry name" value="P-loop_NTPase"/>
</dbReference>
<name>A0A6J8ERU2_MYTCO</name>
<evidence type="ECO:0000259" key="5">
    <source>
        <dbReference type="Pfam" id="PF20720"/>
    </source>
</evidence>
<feature type="repeat" description="ANK" evidence="3">
    <location>
        <begin position="941"/>
        <end position="973"/>
    </location>
</feature>
<evidence type="ECO:0000256" key="2">
    <source>
        <dbReference type="ARBA" id="ARBA00023043"/>
    </source>
</evidence>
<proteinExistence type="predicted"/>
<dbReference type="SUPFAM" id="SSF52540">
    <property type="entry name" value="P-loop containing nucleoside triphosphate hydrolases"/>
    <property type="match status" value="1"/>
</dbReference>
<dbReference type="SUPFAM" id="SSF48403">
    <property type="entry name" value="Ankyrin repeat"/>
    <property type="match status" value="3"/>
</dbReference>
<accession>A0A6J8ERU2</accession>
<feature type="repeat" description="ANK" evidence="3">
    <location>
        <begin position="809"/>
        <end position="837"/>
    </location>
</feature>
<feature type="repeat" description="ANK" evidence="3">
    <location>
        <begin position="974"/>
        <end position="1006"/>
    </location>
</feature>
<dbReference type="InterPro" id="IPR002110">
    <property type="entry name" value="Ankyrin_rpt"/>
</dbReference>
<feature type="repeat" description="ANK" evidence="3">
    <location>
        <begin position="743"/>
        <end position="775"/>
    </location>
</feature>
<feature type="domain" description="Novel STAND NTPase 3" evidence="5">
    <location>
        <begin position="186"/>
        <end position="354"/>
    </location>
</feature>
<dbReference type="SMART" id="SM00248">
    <property type="entry name" value="ANK"/>
    <property type="match status" value="15"/>
</dbReference>
<dbReference type="InterPro" id="IPR036770">
    <property type="entry name" value="Ankyrin_rpt-contain_sf"/>
</dbReference>
<dbReference type="PANTHER" id="PTHR24123:SF33">
    <property type="entry name" value="PROTEIN HOS4"/>
    <property type="match status" value="1"/>
</dbReference>
<dbReference type="Pfam" id="PF00023">
    <property type="entry name" value="Ank"/>
    <property type="match status" value="3"/>
</dbReference>
<dbReference type="Pfam" id="PF13637">
    <property type="entry name" value="Ank_4"/>
    <property type="match status" value="1"/>
</dbReference>
<dbReference type="PROSITE" id="PS50088">
    <property type="entry name" value="ANK_REPEAT"/>
    <property type="match status" value="13"/>
</dbReference>
<dbReference type="AlphaFoldDB" id="A0A6J8ERU2"/>
<feature type="repeat" description="ANK" evidence="3">
    <location>
        <begin position="1007"/>
        <end position="1039"/>
    </location>
</feature>
<dbReference type="Proteomes" id="UP000507470">
    <property type="component" value="Unassembled WGS sequence"/>
</dbReference>
<keyword evidence="2 3" id="KW-0040">ANK repeat</keyword>
<dbReference type="Gene3D" id="1.25.40.20">
    <property type="entry name" value="Ankyrin repeat-containing domain"/>
    <property type="match status" value="5"/>
</dbReference>
<reference evidence="6 7" key="1">
    <citation type="submission" date="2020-06" db="EMBL/GenBank/DDBJ databases">
        <authorList>
            <person name="Li R."/>
            <person name="Bekaert M."/>
        </authorList>
    </citation>
    <scope>NUCLEOTIDE SEQUENCE [LARGE SCALE GENOMIC DNA]</scope>
    <source>
        <strain evidence="7">wild</strain>
    </source>
</reference>
<evidence type="ECO:0000313" key="7">
    <source>
        <dbReference type="Proteomes" id="UP000507470"/>
    </source>
</evidence>
<feature type="repeat" description="ANK" evidence="3">
    <location>
        <begin position="638"/>
        <end position="670"/>
    </location>
</feature>
<dbReference type="InterPro" id="IPR049050">
    <property type="entry name" value="nSTAND3"/>
</dbReference>
<keyword evidence="1" id="KW-0677">Repeat</keyword>
<dbReference type="PANTHER" id="PTHR24123">
    <property type="entry name" value="ANKYRIN REPEAT-CONTAINING"/>
    <property type="match status" value="1"/>
</dbReference>